<evidence type="ECO:0000313" key="3">
    <source>
        <dbReference type="Proteomes" id="UP000185744"/>
    </source>
</evidence>
<dbReference type="AlphaFoldDB" id="A0A1Q6DUY9"/>
<evidence type="ECO:0000256" key="1">
    <source>
        <dbReference type="SAM" id="MobiDB-lite"/>
    </source>
</evidence>
<evidence type="ECO:0000313" key="2">
    <source>
        <dbReference type="EMBL" id="OKY78191.1"/>
    </source>
</evidence>
<proteinExistence type="predicted"/>
<keyword evidence="2" id="KW-0255">Endonuclease</keyword>
<dbReference type="STRING" id="1903181.BTN85_0677"/>
<feature type="region of interest" description="Disordered" evidence="1">
    <location>
        <begin position="122"/>
        <end position="167"/>
    </location>
</feature>
<keyword evidence="2" id="KW-0378">Hydrolase</keyword>
<dbReference type="GO" id="GO:0004519">
    <property type="term" value="F:endonuclease activity"/>
    <property type="evidence" value="ECO:0007669"/>
    <property type="project" value="UniProtKB-KW"/>
</dbReference>
<accession>A0A1Q6DUY9</accession>
<sequence length="354" mass="41584">MKKVLIDILCDVLDIYEISYTRDKNKLEFSYKNNKKTKAIIKTKPINLEELLNELKNKKDRIYLFIGLKGFSEGVIEYSKDNPIYLWDREKLEKELGKSILKEAGLENKLKLKNEIKVTRTNKDIEKTKKPDNKKNKKQKNTEPKTNNKDNTKNRKKEEKRIKEEKKCNNQINEKEKVLNIKLNKNQAIEKSGVKETKSVELNLKPYYRLKYRCKKISCGNDKLEINEKGIYQIDAISGKGKEIKKEEKHNGKLPEKSTKKIEPKIKKETAVENTKKNIRKKLTEKKQSKKTQGESIIYHQKTYKPNEKDLKIEKKGIIYRPIWKIEGENCTKKIDASNGEIISHELDEGVEFI</sequence>
<organism evidence="2 3">
    <name type="scientific">Methanohalarchaeum thermophilum</name>
    <dbReference type="NCBI Taxonomy" id="1903181"/>
    <lineage>
        <taxon>Archaea</taxon>
        <taxon>Methanobacteriati</taxon>
        <taxon>Methanobacteriota</taxon>
        <taxon>Methanonatronarchaeia</taxon>
        <taxon>Methanonatronarchaeales</taxon>
        <taxon>Methanonatronarchaeaceae</taxon>
        <taxon>Candidatus Methanohalarchaeum</taxon>
    </lineage>
</organism>
<comment type="caution">
    <text evidence="2">The sequence shown here is derived from an EMBL/GenBank/DDBJ whole genome shotgun (WGS) entry which is preliminary data.</text>
</comment>
<reference evidence="2" key="1">
    <citation type="submission" date="2016-12" db="EMBL/GenBank/DDBJ databases">
        <title>Discovery of methanogenic haloarchaea.</title>
        <authorList>
            <person name="Sorokin D.Y."/>
            <person name="Makarova K.S."/>
            <person name="Abbas B."/>
            <person name="Ferrer M."/>
            <person name="Golyshin P.N."/>
        </authorList>
    </citation>
    <scope>NUCLEOTIDE SEQUENCE [LARGE SCALE GENOMIC DNA]</scope>
    <source>
        <strain evidence="2">HMET1</strain>
    </source>
</reference>
<dbReference type="EMBL" id="MSDW01000001">
    <property type="protein sequence ID" value="OKY78191.1"/>
    <property type="molecule type" value="Genomic_DNA"/>
</dbReference>
<dbReference type="InParanoid" id="A0A1Q6DUY9"/>
<dbReference type="Proteomes" id="UP000185744">
    <property type="component" value="Unassembled WGS sequence"/>
</dbReference>
<gene>
    <name evidence="2" type="ORF">BTN85_0677</name>
</gene>
<name>A0A1Q6DUY9_METT1</name>
<protein>
    <submittedName>
        <fullName evidence="2">Endonuclease HJR/Mrr/RecB family</fullName>
    </submittedName>
</protein>
<keyword evidence="2" id="KW-0540">Nuclease</keyword>
<keyword evidence="3" id="KW-1185">Reference proteome</keyword>